<dbReference type="EMBL" id="CATQJL010000305">
    <property type="protein sequence ID" value="CAJ0602640.1"/>
    <property type="molecule type" value="Genomic_DNA"/>
</dbReference>
<comment type="caution">
    <text evidence="1">The sequence shown here is derived from an EMBL/GenBank/DDBJ whole genome shotgun (WGS) entry which is preliminary data.</text>
</comment>
<gene>
    <name evidence="1" type="ORF">CYNAS_LOCUS14623</name>
</gene>
<proteinExistence type="predicted"/>
<evidence type="ECO:0000313" key="1">
    <source>
        <dbReference type="EMBL" id="CAJ0602640.1"/>
    </source>
</evidence>
<keyword evidence="2" id="KW-1185">Reference proteome</keyword>
<reference evidence="1" key="1">
    <citation type="submission" date="2023-07" db="EMBL/GenBank/DDBJ databases">
        <authorList>
            <consortium name="CYATHOMIX"/>
        </authorList>
    </citation>
    <scope>NUCLEOTIDE SEQUENCE</scope>
    <source>
        <strain evidence="1">N/A</strain>
    </source>
</reference>
<protein>
    <submittedName>
        <fullName evidence="1">Uncharacterized protein</fullName>
    </submittedName>
</protein>
<evidence type="ECO:0000313" key="2">
    <source>
        <dbReference type="Proteomes" id="UP001176961"/>
    </source>
</evidence>
<name>A0AA36H2M3_CYLNA</name>
<sequence length="64" mass="7520">MRPLDVGVDNKNWYPKQMACIFYDLQCCQYLCWNGISSLRISERARMGESKAIRFNSLSCKHQD</sequence>
<organism evidence="1 2">
    <name type="scientific">Cylicocyclus nassatus</name>
    <name type="common">Nematode worm</name>
    <dbReference type="NCBI Taxonomy" id="53992"/>
    <lineage>
        <taxon>Eukaryota</taxon>
        <taxon>Metazoa</taxon>
        <taxon>Ecdysozoa</taxon>
        <taxon>Nematoda</taxon>
        <taxon>Chromadorea</taxon>
        <taxon>Rhabditida</taxon>
        <taxon>Rhabditina</taxon>
        <taxon>Rhabditomorpha</taxon>
        <taxon>Strongyloidea</taxon>
        <taxon>Strongylidae</taxon>
        <taxon>Cylicocyclus</taxon>
    </lineage>
</organism>
<accession>A0AA36H2M3</accession>
<dbReference type="Proteomes" id="UP001176961">
    <property type="component" value="Unassembled WGS sequence"/>
</dbReference>
<dbReference type="AlphaFoldDB" id="A0AA36H2M3"/>